<reference evidence="2 3" key="1">
    <citation type="submission" date="2023-12" db="EMBL/GenBank/DDBJ databases">
        <title>novel species in genus Nocarida.</title>
        <authorList>
            <person name="Li Z."/>
        </authorList>
    </citation>
    <scope>NUCLEOTIDE SEQUENCE [LARGE SCALE GENOMIC DNA]</scope>
    <source>
        <strain evidence="2 3">CDC186</strain>
    </source>
</reference>
<keyword evidence="3" id="KW-1185">Reference proteome</keyword>
<proteinExistence type="predicted"/>
<accession>A0ABU6AWV3</accession>
<dbReference type="Proteomes" id="UP001348098">
    <property type="component" value="Unassembled WGS sequence"/>
</dbReference>
<gene>
    <name evidence="2" type="ORF">U3653_17840</name>
</gene>
<evidence type="ECO:0000256" key="1">
    <source>
        <dbReference type="SAM" id="MobiDB-lite"/>
    </source>
</evidence>
<protein>
    <submittedName>
        <fullName evidence="2">Uncharacterized protein</fullName>
    </submittedName>
</protein>
<comment type="caution">
    <text evidence="2">The sequence shown here is derived from an EMBL/GenBank/DDBJ whole genome shotgun (WGS) entry which is preliminary data.</text>
</comment>
<dbReference type="EMBL" id="JAYKYQ010000007">
    <property type="protein sequence ID" value="MEB3511894.1"/>
    <property type="molecule type" value="Genomic_DNA"/>
</dbReference>
<dbReference type="RefSeq" id="WP_195081339.1">
    <property type="nucleotide sequence ID" value="NZ_JAYESH010000006.1"/>
</dbReference>
<organism evidence="2 3">
    <name type="scientific">Nocardia implantans</name>
    <dbReference type="NCBI Taxonomy" id="3108168"/>
    <lineage>
        <taxon>Bacteria</taxon>
        <taxon>Bacillati</taxon>
        <taxon>Actinomycetota</taxon>
        <taxon>Actinomycetes</taxon>
        <taxon>Mycobacteriales</taxon>
        <taxon>Nocardiaceae</taxon>
        <taxon>Nocardia</taxon>
    </lineage>
</organism>
<feature type="compositionally biased region" description="Polar residues" evidence="1">
    <location>
        <begin position="29"/>
        <end position="41"/>
    </location>
</feature>
<evidence type="ECO:0000313" key="2">
    <source>
        <dbReference type="EMBL" id="MEB3511894.1"/>
    </source>
</evidence>
<evidence type="ECO:0000313" key="3">
    <source>
        <dbReference type="Proteomes" id="UP001348098"/>
    </source>
</evidence>
<name>A0ABU6AWV3_9NOCA</name>
<sequence length="584" mass="62869">MAADFISARELTEMPVFALADPPTWTRLEPQSSSGDPSPGTQARVHDPLWLIGRQWQLGEFEGEDAGTPLTVRVVTATTAVDRWAARDDTAGIAFGRERQELLEPLVEREPVGEVSPGLRARAEAAAALLAALADAGLGGLRADVVVNCPLDLDPLHHPDGTHAALDPHWLRLARLLDGRGMADGELIADALGAAAPALPAWLTGADEAGVRAVTDPWLSWYRAEVSPPAGGTDAWVGPRLEHSFRIGAGDVVLDAPSHTGGDVDWYSFEPAAAGATLSEPVGARAAAPPQRRVHALLATPLRYPGMPADRLWEMEDAAVSLGVVESEPWDLARLLVAEFALTYGNDWLVVPVDVPFGSLTTVESVVYTTTFGEHFVVRPTDVTSPDSRWRMFTITSDDGVTADGLLVPPGAVAVQDGPAVEEVLFLRDEMANLVWAVERSVEGPSGLARDRSREHDDPPAPTRGPVTRAALDYSLQTGVPARWIPYVPRSTGYRSVELVQGRMPRPDGTQAEPQGRFLARTDTREIADAEIPREGLLIRRQPSITRLPDGSYLRWTTRRVGVGRGEGASQLAFDSAIARRPAQ</sequence>
<feature type="region of interest" description="Disordered" evidence="1">
    <location>
        <begin position="22"/>
        <end position="44"/>
    </location>
</feature>
<feature type="compositionally biased region" description="Basic and acidic residues" evidence="1">
    <location>
        <begin position="449"/>
        <end position="459"/>
    </location>
</feature>
<feature type="region of interest" description="Disordered" evidence="1">
    <location>
        <begin position="445"/>
        <end position="467"/>
    </location>
</feature>